<dbReference type="STRING" id="576137.A0A1L7WUQ1"/>
<dbReference type="Proteomes" id="UP000184330">
    <property type="component" value="Unassembled WGS sequence"/>
</dbReference>
<dbReference type="SMART" id="SM00906">
    <property type="entry name" value="Fungal_trans"/>
    <property type="match status" value="1"/>
</dbReference>
<dbReference type="CDD" id="cd12148">
    <property type="entry name" value="fungal_TF_MHR"/>
    <property type="match status" value="1"/>
</dbReference>
<evidence type="ECO:0000256" key="1">
    <source>
        <dbReference type="ARBA" id="ARBA00023242"/>
    </source>
</evidence>
<dbReference type="GO" id="GO:0003700">
    <property type="term" value="F:DNA-binding transcription factor activity"/>
    <property type="evidence" value="ECO:0007669"/>
    <property type="project" value="InterPro"/>
</dbReference>
<sequence>MDSASPDGREPSRKRRRQSSSVSAMRSSDTASPHTELGHMRSDDITGSTSFVGSGSGIAFVQTVRSALARNMSWDNNVFDSEMVPGEDDHITTRNSPDSLWHGDEVLTSAEEQDRSLASISFEDLVYWSQSYFNIWHAPFPFLHAPSILGLFETISSRGFSALNDIEKTIVRSVLSISVADRRQMPGDLQNNTPRVPSSLLFSTVDEAISNISPLLVHLSTLSGLQAAVSIQVFLISILRLNTASRFGGLIVRIAFHLGLHRCPSRYRQFSAAEADIRRRLFWSIYSLEMFLAQSLGLPITLKDEDVDVCFHDEEKHPVNHKDSQSIGQSFLGLHLQKFSAPDTHTDTGRFLLPSFLARSSRIKGLILELRHKSINHRVTDPDEVAHIDAEISRWWNEVQDFIDPSALDDDDIDRPVGQDSPDSLKPSHKLLLVVQKHESVILLNRPVITSGNNTFVVGAAMQKCISASKAIILRIFQHLQDCRRDERSLDGRILNPLFWPGFTWCIWMSGLILLYAASNGFYSVEAAQREATRCVKILENISLRGIFWPGACSAAIKDLQQALNQKTGGEPSKDPPADLPTRQQVIHKLRLGTSGARDHLRTESSLGGRGSTPATSLPPPEFGRGVTGAHDGSQNAAMSNLMSALPSGIENPPTAQLQPPSSSFQEDAAFLQNWPAMNGQFYPMEDQFNDFGDIFQLMDVPYHLSELT</sequence>
<evidence type="ECO:0000313" key="5">
    <source>
        <dbReference type="Proteomes" id="UP000184330"/>
    </source>
</evidence>
<dbReference type="AlphaFoldDB" id="A0A1L7WUQ1"/>
<evidence type="ECO:0000259" key="3">
    <source>
        <dbReference type="SMART" id="SM00906"/>
    </source>
</evidence>
<feature type="region of interest" description="Disordered" evidence="2">
    <location>
        <begin position="596"/>
        <end position="620"/>
    </location>
</feature>
<name>A0A1L7WUQ1_9HELO</name>
<organism evidence="4 5">
    <name type="scientific">Phialocephala subalpina</name>
    <dbReference type="NCBI Taxonomy" id="576137"/>
    <lineage>
        <taxon>Eukaryota</taxon>
        <taxon>Fungi</taxon>
        <taxon>Dikarya</taxon>
        <taxon>Ascomycota</taxon>
        <taxon>Pezizomycotina</taxon>
        <taxon>Leotiomycetes</taxon>
        <taxon>Helotiales</taxon>
        <taxon>Mollisiaceae</taxon>
        <taxon>Phialocephala</taxon>
        <taxon>Phialocephala fortinii species complex</taxon>
    </lineage>
</organism>
<accession>A0A1L7WUQ1</accession>
<protein>
    <recommendedName>
        <fullName evidence="3">Xylanolytic transcriptional activator regulatory domain-containing protein</fullName>
    </recommendedName>
</protein>
<evidence type="ECO:0000256" key="2">
    <source>
        <dbReference type="SAM" id="MobiDB-lite"/>
    </source>
</evidence>
<reference evidence="4 5" key="1">
    <citation type="submission" date="2016-03" db="EMBL/GenBank/DDBJ databases">
        <authorList>
            <person name="Ploux O."/>
        </authorList>
    </citation>
    <scope>NUCLEOTIDE SEQUENCE [LARGE SCALE GENOMIC DNA]</scope>
    <source>
        <strain evidence="4 5">UAMH 11012</strain>
    </source>
</reference>
<proteinExistence type="predicted"/>
<feature type="region of interest" description="Disordered" evidence="2">
    <location>
        <begin position="1"/>
        <end position="44"/>
    </location>
</feature>
<dbReference type="EMBL" id="FJOG01000008">
    <property type="protein sequence ID" value="CZR56501.1"/>
    <property type="molecule type" value="Genomic_DNA"/>
</dbReference>
<gene>
    <name evidence="4" type="ORF">PAC_06389</name>
</gene>
<feature type="domain" description="Xylanolytic transcriptional activator regulatory" evidence="3">
    <location>
        <begin position="244"/>
        <end position="318"/>
    </location>
</feature>
<dbReference type="OrthoDB" id="3266505at2759"/>
<dbReference type="InterPro" id="IPR050987">
    <property type="entry name" value="AtrR-like"/>
</dbReference>
<keyword evidence="5" id="KW-1185">Reference proteome</keyword>
<keyword evidence="1" id="KW-0539">Nucleus</keyword>
<dbReference type="PANTHER" id="PTHR46910:SF9">
    <property type="entry name" value="MISCELLANEOUS ZN(II)2CYS6 TRANSCRIPTION FACTOR (EUROFUNG)"/>
    <property type="match status" value="1"/>
</dbReference>
<dbReference type="GO" id="GO:0006351">
    <property type="term" value="P:DNA-templated transcription"/>
    <property type="evidence" value="ECO:0007669"/>
    <property type="project" value="InterPro"/>
</dbReference>
<dbReference type="GO" id="GO:0008270">
    <property type="term" value="F:zinc ion binding"/>
    <property type="evidence" value="ECO:0007669"/>
    <property type="project" value="InterPro"/>
</dbReference>
<dbReference type="InterPro" id="IPR007219">
    <property type="entry name" value="XnlR_reg_dom"/>
</dbReference>
<evidence type="ECO:0000313" key="4">
    <source>
        <dbReference type="EMBL" id="CZR56501.1"/>
    </source>
</evidence>
<dbReference type="GO" id="GO:0003677">
    <property type="term" value="F:DNA binding"/>
    <property type="evidence" value="ECO:0007669"/>
    <property type="project" value="InterPro"/>
</dbReference>
<dbReference type="PANTHER" id="PTHR46910">
    <property type="entry name" value="TRANSCRIPTION FACTOR PDR1"/>
    <property type="match status" value="1"/>
</dbReference>
<feature type="compositionally biased region" description="Low complexity" evidence="2">
    <location>
        <begin position="19"/>
        <end position="28"/>
    </location>
</feature>
<dbReference type="Pfam" id="PF04082">
    <property type="entry name" value="Fungal_trans"/>
    <property type="match status" value="1"/>
</dbReference>